<dbReference type="RefSeq" id="WP_228106143.1">
    <property type="nucleotide sequence ID" value="NZ_CP101637.1"/>
</dbReference>
<dbReference type="PANTHER" id="PTHR42781">
    <property type="entry name" value="SPERMIDINE/PUTRESCINE IMPORT ATP-BINDING PROTEIN POTA"/>
    <property type="match status" value="1"/>
</dbReference>
<keyword evidence="2" id="KW-0547">Nucleotide-binding</keyword>
<dbReference type="Gene3D" id="3.40.50.300">
    <property type="entry name" value="P-loop containing nucleotide triphosphate hydrolases"/>
    <property type="match status" value="1"/>
</dbReference>
<evidence type="ECO:0000256" key="2">
    <source>
        <dbReference type="ARBA" id="ARBA00022741"/>
    </source>
</evidence>
<dbReference type="EC" id="3.6.3.-" evidence="5"/>
<reference evidence="5 6" key="1">
    <citation type="submission" date="2022-07" db="EMBL/GenBank/DDBJ databases">
        <title>Genome sequence of Terrisporobacter mayombei DSM6539.</title>
        <authorList>
            <person name="Boeer T."/>
            <person name="Bengelsdorf F.R."/>
            <person name="Daniel R."/>
            <person name="Poehlein A."/>
        </authorList>
    </citation>
    <scope>NUCLEOTIDE SEQUENCE [LARGE SCALE GENOMIC DNA]</scope>
    <source>
        <strain evidence="5 6">DSM 6539</strain>
    </source>
</reference>
<sequence length="229" mass="26634">METINKEDLISINNINKKFNEKVVFKNFNIDFYKNKVNCIIGKSGCGKSTLLNIISGIIPNDNENFETIEKYGVSYIFQEDRLVDWLTVGENITLVVKKLYNKKMSDELCEKYLDLVGIKEYKNYYPQMLSGGLRQRVNIARAFIYPSKIVIMDEPFKSIDVINKEIIMNNFKKILEREERTVLFVTHDIDEALLLSDKIYVLGNSPINIKKIIDKKDNIGKIDIYKLI</sequence>
<dbReference type="GO" id="GO:0016787">
    <property type="term" value="F:hydrolase activity"/>
    <property type="evidence" value="ECO:0007669"/>
    <property type="project" value="UniProtKB-KW"/>
</dbReference>
<dbReference type="InterPro" id="IPR050093">
    <property type="entry name" value="ABC_SmlMolc_Importer"/>
</dbReference>
<dbReference type="SMART" id="SM00382">
    <property type="entry name" value="AAA"/>
    <property type="match status" value="1"/>
</dbReference>
<organism evidence="5 6">
    <name type="scientific">Terrisporobacter mayombei</name>
    <dbReference type="NCBI Taxonomy" id="1541"/>
    <lineage>
        <taxon>Bacteria</taxon>
        <taxon>Bacillati</taxon>
        <taxon>Bacillota</taxon>
        <taxon>Clostridia</taxon>
        <taxon>Peptostreptococcales</taxon>
        <taxon>Peptostreptococcaceae</taxon>
        <taxon>Terrisporobacter</taxon>
    </lineage>
</organism>
<evidence type="ECO:0000259" key="4">
    <source>
        <dbReference type="PROSITE" id="PS50893"/>
    </source>
</evidence>
<gene>
    <name evidence="5" type="primary">cmpD</name>
    <name evidence="5" type="ORF">TEMA_38050</name>
</gene>
<dbReference type="PROSITE" id="PS50893">
    <property type="entry name" value="ABC_TRANSPORTER_2"/>
    <property type="match status" value="1"/>
</dbReference>
<dbReference type="GO" id="GO:0005524">
    <property type="term" value="F:ATP binding"/>
    <property type="evidence" value="ECO:0007669"/>
    <property type="project" value="UniProtKB-KW"/>
</dbReference>
<dbReference type="PANTHER" id="PTHR42781:SF8">
    <property type="entry name" value="BICARBONATE TRANSPORT ATP-BINDING PROTEIN CMPC"/>
    <property type="match status" value="1"/>
</dbReference>
<dbReference type="Proteomes" id="UP001235030">
    <property type="component" value="Chromosome"/>
</dbReference>
<evidence type="ECO:0000313" key="5">
    <source>
        <dbReference type="EMBL" id="WMT83294.1"/>
    </source>
</evidence>
<evidence type="ECO:0000313" key="6">
    <source>
        <dbReference type="Proteomes" id="UP001235030"/>
    </source>
</evidence>
<dbReference type="Pfam" id="PF00005">
    <property type="entry name" value="ABC_tran"/>
    <property type="match status" value="1"/>
</dbReference>
<dbReference type="EMBL" id="CP101637">
    <property type="protein sequence ID" value="WMT83294.1"/>
    <property type="molecule type" value="Genomic_DNA"/>
</dbReference>
<feature type="domain" description="ABC transporter" evidence="4">
    <location>
        <begin position="10"/>
        <end position="226"/>
    </location>
</feature>
<keyword evidence="1" id="KW-0813">Transport</keyword>
<evidence type="ECO:0000256" key="3">
    <source>
        <dbReference type="ARBA" id="ARBA00022840"/>
    </source>
</evidence>
<dbReference type="SUPFAM" id="SSF52540">
    <property type="entry name" value="P-loop containing nucleoside triphosphate hydrolases"/>
    <property type="match status" value="1"/>
</dbReference>
<proteinExistence type="predicted"/>
<dbReference type="InterPro" id="IPR003593">
    <property type="entry name" value="AAA+_ATPase"/>
</dbReference>
<keyword evidence="6" id="KW-1185">Reference proteome</keyword>
<keyword evidence="3 5" id="KW-0067">ATP-binding</keyword>
<dbReference type="InterPro" id="IPR027417">
    <property type="entry name" value="P-loop_NTPase"/>
</dbReference>
<keyword evidence="5" id="KW-0378">Hydrolase</keyword>
<evidence type="ECO:0000256" key="1">
    <source>
        <dbReference type="ARBA" id="ARBA00022448"/>
    </source>
</evidence>
<dbReference type="InterPro" id="IPR003439">
    <property type="entry name" value="ABC_transporter-like_ATP-bd"/>
</dbReference>
<protein>
    <submittedName>
        <fullName evidence="5">Bicarbonate transport ATP-binding protein CmpD</fullName>
        <ecNumber evidence="5">3.6.3.-</ecNumber>
    </submittedName>
</protein>
<accession>A0ABY9Q6U0</accession>
<name>A0ABY9Q6U0_9FIRM</name>